<feature type="transmembrane region" description="Helical" evidence="1">
    <location>
        <begin position="12"/>
        <end position="33"/>
    </location>
</feature>
<name>A0ABN7SHV4_OIKDI</name>
<proteinExistence type="predicted"/>
<keyword evidence="1" id="KW-1133">Transmembrane helix</keyword>
<keyword evidence="1" id="KW-0812">Transmembrane</keyword>
<sequence length="237" mass="26751">MPLKIKPMLNILVVLALLILSIVVLCTIGTLLTCGSECHIYLIVIIVMNIVGLSLFIFSLWARWTCSDSSVEEIDLMQGASRRFNRSPRSLAGSVELVYQPVNHPAHPAAFHHVSTRTSTPLNRLNSSRFKSSETLKSSAPSLYDHYRQTNEFEKRLNMEPTYLDELPIVEEAGNTFGHFVSRRYGSSNTITYGGQYRTVSRPGTIDRHLNNRHNMTMSTSTTLQSHILPEAPQLRY</sequence>
<dbReference type="Proteomes" id="UP001158576">
    <property type="component" value="Chromosome XSR"/>
</dbReference>
<keyword evidence="3" id="KW-1185">Reference proteome</keyword>
<protein>
    <submittedName>
        <fullName evidence="2">Oidioi.mRNA.OKI2018_I69.XSR.g15689.t1.cds</fullName>
    </submittedName>
</protein>
<evidence type="ECO:0000313" key="2">
    <source>
        <dbReference type="EMBL" id="CAG5098463.1"/>
    </source>
</evidence>
<keyword evidence="1" id="KW-0472">Membrane</keyword>
<evidence type="ECO:0000256" key="1">
    <source>
        <dbReference type="SAM" id="Phobius"/>
    </source>
</evidence>
<gene>
    <name evidence="2" type="ORF">OKIOD_LOCUS7247</name>
</gene>
<evidence type="ECO:0000313" key="3">
    <source>
        <dbReference type="Proteomes" id="UP001158576"/>
    </source>
</evidence>
<feature type="transmembrane region" description="Helical" evidence="1">
    <location>
        <begin position="39"/>
        <end position="61"/>
    </location>
</feature>
<reference evidence="2 3" key="1">
    <citation type="submission" date="2021-04" db="EMBL/GenBank/DDBJ databases">
        <authorList>
            <person name="Bliznina A."/>
        </authorList>
    </citation>
    <scope>NUCLEOTIDE SEQUENCE [LARGE SCALE GENOMIC DNA]</scope>
</reference>
<accession>A0ABN7SHV4</accession>
<dbReference type="EMBL" id="OU015569">
    <property type="protein sequence ID" value="CAG5098463.1"/>
    <property type="molecule type" value="Genomic_DNA"/>
</dbReference>
<organism evidence="2 3">
    <name type="scientific">Oikopleura dioica</name>
    <name type="common">Tunicate</name>
    <dbReference type="NCBI Taxonomy" id="34765"/>
    <lineage>
        <taxon>Eukaryota</taxon>
        <taxon>Metazoa</taxon>
        <taxon>Chordata</taxon>
        <taxon>Tunicata</taxon>
        <taxon>Appendicularia</taxon>
        <taxon>Copelata</taxon>
        <taxon>Oikopleuridae</taxon>
        <taxon>Oikopleura</taxon>
    </lineage>
</organism>